<proteinExistence type="predicted"/>
<evidence type="ECO:0000313" key="2">
    <source>
        <dbReference type="Proteomes" id="UP000319739"/>
    </source>
</evidence>
<name>A0ABY2YDY7_9STRE</name>
<comment type="caution">
    <text evidence="1">The sequence shown here is derived from an EMBL/GenBank/DDBJ whole genome shotgun (WGS) entry which is preliminary data.</text>
</comment>
<evidence type="ECO:0000313" key="1">
    <source>
        <dbReference type="EMBL" id="TPE36663.1"/>
    </source>
</evidence>
<accession>A0ABY2YDY7</accession>
<dbReference type="Proteomes" id="UP000319739">
    <property type="component" value="Unassembled WGS sequence"/>
</dbReference>
<dbReference type="RefSeq" id="WP_140814486.1">
    <property type="nucleotide sequence ID" value="NZ_VFSG01000002.1"/>
</dbReference>
<dbReference type="InterPro" id="IPR012865">
    <property type="entry name" value="DUF1642"/>
</dbReference>
<gene>
    <name evidence="1" type="ORF">FJR71_07645</name>
</gene>
<dbReference type="Pfam" id="PF07852">
    <property type="entry name" value="DUF1642"/>
    <property type="match status" value="1"/>
</dbReference>
<protein>
    <submittedName>
        <fullName evidence="1">DUF1642 domain-containing protein</fullName>
    </submittedName>
</protein>
<keyword evidence="2" id="KW-1185">Reference proteome</keyword>
<dbReference type="EMBL" id="VFSG01000002">
    <property type="protein sequence ID" value="TPE36663.1"/>
    <property type="molecule type" value="Genomic_DNA"/>
</dbReference>
<organism evidence="1 2">
    <name type="scientific">Streptococcus xiaochunlingii</name>
    <dbReference type="NCBI Taxonomy" id="2589788"/>
    <lineage>
        <taxon>Bacteria</taxon>
        <taxon>Bacillati</taxon>
        <taxon>Bacillota</taxon>
        <taxon>Bacilli</taxon>
        <taxon>Lactobacillales</taxon>
        <taxon>Streptococcaceae</taxon>
        <taxon>Streptococcus</taxon>
    </lineage>
</organism>
<reference evidence="1 2" key="1">
    <citation type="submission" date="2019-06" db="EMBL/GenBank/DDBJ databases">
        <authorList>
            <person name="Zou Y."/>
        </authorList>
    </citation>
    <scope>NUCLEOTIDE SEQUENCE [LARGE SCALE GENOMIC DNA]</scope>
    <source>
        <strain evidence="1 2">E24</strain>
    </source>
</reference>
<sequence>MNKRELIEHISSALDKYLKNTTFVKPVLTITEIAESNEVSLEFEVNKNCILLDDNRQELNKPVVPHFVADWIEECKNDDFHLFGAMEGISSNQKKLDYWFREDDNMELFARAWLDGYTVDKKKLVKVKLKGTGQYLCNDNTGFHFQHGFKTDFTKDYLEQANFGWVFDCEGVEVEEVEE</sequence>